<dbReference type="Gene3D" id="3.60.10.10">
    <property type="entry name" value="Endonuclease/exonuclease/phosphatase"/>
    <property type="match status" value="1"/>
</dbReference>
<evidence type="ECO:0000259" key="2">
    <source>
        <dbReference type="Pfam" id="PF00078"/>
    </source>
</evidence>
<evidence type="ECO:0000259" key="3">
    <source>
        <dbReference type="Pfam" id="PF03372"/>
    </source>
</evidence>
<dbReference type="InterPro" id="IPR036691">
    <property type="entry name" value="Endo/exonu/phosph_ase_sf"/>
</dbReference>
<evidence type="ECO:0000259" key="4">
    <source>
        <dbReference type="Pfam" id="PF13966"/>
    </source>
</evidence>
<keyword evidence="7" id="KW-0548">Nucleotidyltransferase</keyword>
<keyword evidence="7" id="KW-0695">RNA-directed DNA polymerase</keyword>
<dbReference type="EMBL" id="AC068667">
    <property type="protein sequence ID" value="AAG51754.1"/>
    <property type="molecule type" value="Genomic_DNA"/>
</dbReference>
<dbReference type="InterPro" id="IPR043502">
    <property type="entry name" value="DNA/RNA_pol_sf"/>
</dbReference>
<evidence type="ECO:0000256" key="1">
    <source>
        <dbReference type="SAM" id="MobiDB-lite"/>
    </source>
</evidence>
<feature type="domain" description="Reverse transcriptase zinc-binding" evidence="4">
    <location>
        <begin position="1286"/>
        <end position="1380"/>
    </location>
</feature>
<name>Q9C7N6_ARATH</name>
<feature type="domain" description="Endonuclease/exonuclease/phosphatase" evidence="3">
    <location>
        <begin position="476"/>
        <end position="655"/>
    </location>
</feature>
<dbReference type="Pfam" id="PF00078">
    <property type="entry name" value="RVT_1"/>
    <property type="match status" value="1"/>
</dbReference>
<sequence length="1557" mass="177626">MSAAMDRALMEKSLDDKDEPFEMPDLPDLMSCERNKLCLIGRVLNPSCQPMKHLIRNMPRKWQKEGKVKGVALSDERFQFIFDSKHDLEDVLAKGVHSFNEWSIIVDRWYEHPPDDYLRFMPLWVQIWNIPVNYYTEKAITKLGDLIGEVKEVVFNPDLHQAQKFVRVKVLFDVSRPLRRSKVINFKHGESATVKFHYERIQKRCYECQRLTHEKDMCPLLIKARQDKAAASRQGVSIPRAPPQPVLKEGDPLFGVLQESQVGLDPNTGRPRIAPEVLEGMRQYLRVANAEERSIRVDRVIQSVRETEKDPFTQKTVLRLEALPLVHYDLSKEKGLVFGYDQEESSSQGISFNLNSSSGVAESSQPQDAREWLLKKPIRNSFTEAGSFLALSQPFPDSSMVQSPNLFEIGSTGTTTKKTKQRNRSPKHARKPKPRDPLCSLSDQKLKEGAASGSKENRKAVDKGLGRSQDLAIPRLMEMRRSHFPEVLFLMETKNCSNVVVDLQEWLGYERVFTVNPVGLSGGLALLWKKGVVVNVKFADKNLIDFHLQFGSFDFYVSCVYGDPAFSNRHLVWEKLTMIRLNRKDPWCMLGDFNAILHNGEKKGGPRRGDSAFLPFKDMLESCDIRLDRRFGNKNWFKAFPVSNQEFLDKRGSDHRPVLVRLDKTTVEYRGNFRFDKRLFNQPNVKEVICLAWNGNQTLRRVSTMEKLKMCISALSKWKQENNCNSLTRITQARAALEFEQSSDFPSTELDNRGKQHIEQMNDINGHLHKDEESKGLIVVAYFNELFKSSNPSSFQDLFEDYPSRVTEGMNTVLAGSVSKNEVRDAIFGIRSSSAPGADWFTGFFFQKYWSIIGPQKKPDKMTDLRPISLCSVMYKIISKIMVKRLQPFLPDLVSPNQSAFVPDRLISDNILIAHEVVHGLRTHKTVSKEFIAIKSDMSKAFDRVEWNYVKALLEALEGLTHLMNRAESQSLISGIRFSPNGPAIHHLLFTDDSLFMCKADKKEVAVIKNIFKVYGDATGQMINFEKSSITFGSKVEEGCKEWIKAALGITNEGGAGTYLGLPECFSGSKVQLLDYIRDRLKSRLSGWFARILSLGGKQILLKAVAMAMPVYAISCFKLTKTTCENLSSAMADFWWNALEHKRKTHWVSWEKMCLSKENGGRYFPDEDFLEADLGARPSYAWRSVLHGRDLLTKGLRKEIGNGNSISVWMDNWIYDNGPRIPLQKHFSVSLNLRVKDLINLDGRCWNRDLLQDLFFQVDIDLICKKKPVVDMDDFWVWLHSKSGEYSVKSGYWLVFQSNKPELLFKACRQPSTNGLKEKIWSTSTFPKIKLFLWRILSAALPVADQILRRGMNVDPCCQICGQEGESINHVLFTCSVARQGSSSGKKVLALGFMEEWFLAQSLIRLVDPEENNRADPCRPRWDPPPIGWVKCNVGAVWSGKKKLCGGSWVVRDDRGQVLLHSRRAFGNLTTKKDSQITCVLWAIESMASHKLSKVSELTHFFEKIGDWKVVEENVVSNKGASLIAQSVVKDGRLQSYVAVGHPLWLHQFFEGERIFL</sequence>
<dbReference type="Pfam" id="PF03372">
    <property type="entry name" value="Exo_endo_phos"/>
    <property type="match status" value="1"/>
</dbReference>
<keyword evidence="7" id="KW-0808">Transferase</keyword>
<dbReference type="SUPFAM" id="SSF56219">
    <property type="entry name" value="DNase I-like"/>
    <property type="match status" value="1"/>
</dbReference>
<accession>Q9C7N6</accession>
<dbReference type="PIR" id="G86419">
    <property type="entry name" value="G86419"/>
</dbReference>
<dbReference type="InterPro" id="IPR025558">
    <property type="entry name" value="DUF4283"/>
</dbReference>
<proteinExistence type="predicted"/>
<evidence type="ECO:0000313" key="7">
    <source>
        <dbReference type="EMBL" id="AAG51754.1"/>
    </source>
</evidence>
<dbReference type="PANTHER" id="PTHR33116">
    <property type="entry name" value="REVERSE TRANSCRIPTASE ZINC-BINDING DOMAIN-CONTAINING PROTEIN-RELATED-RELATED"/>
    <property type="match status" value="1"/>
</dbReference>
<dbReference type="CDD" id="cd01650">
    <property type="entry name" value="RT_nLTR_like"/>
    <property type="match status" value="1"/>
</dbReference>
<dbReference type="GO" id="GO:0003964">
    <property type="term" value="F:RNA-directed DNA polymerase activity"/>
    <property type="evidence" value="ECO:0007669"/>
    <property type="project" value="UniProtKB-KW"/>
</dbReference>
<evidence type="ECO:0000259" key="5">
    <source>
        <dbReference type="Pfam" id="PF14111"/>
    </source>
</evidence>
<feature type="domain" description="Zinc knuckle CX2CX4HX4C" evidence="6">
    <location>
        <begin position="172"/>
        <end position="219"/>
    </location>
</feature>
<reference key="1">
    <citation type="journal article" date="2000" name="Nature">
        <title>Sequence and analysis of chromosome 1 of the plant Arabidopsis thaliana.</title>
        <authorList>
            <person name="Theologis A."/>
            <person name="Ecker J.R."/>
            <person name="Palm C.J."/>
            <person name="Federspiel N.A."/>
            <person name="Kaul S."/>
            <person name="White O."/>
            <person name="Alonso J."/>
            <person name="Altafi H."/>
            <person name="Araujo R."/>
            <person name="Bowman C.L."/>
            <person name="Brooks S.Y."/>
            <person name="Buehler E."/>
            <person name="Chan A."/>
            <person name="Chao Q."/>
            <person name="Chen H."/>
            <person name="Cheuk R.F."/>
            <person name="Chin C.W."/>
            <person name="Chung M.K."/>
            <person name="Conn L."/>
            <person name="Conway A.B."/>
            <person name="Conway A.R."/>
            <person name="Creasy T.H."/>
            <person name="Dewar K."/>
            <person name="Dunn P."/>
            <person name="Etgu P."/>
            <person name="Feldblyum T.V."/>
            <person name="Feng J."/>
            <person name="Fong B."/>
            <person name="Fujii C.Y."/>
            <person name="Gill J.E."/>
            <person name="Goldsmith A.D."/>
            <person name="Haas B."/>
            <person name="Hansen N.F."/>
            <person name="Hughes B."/>
            <person name="Huizar L."/>
            <person name="Hunter J.L."/>
            <person name="Jenkins J."/>
            <person name="Johnson-Hopson C."/>
            <person name="Khan S."/>
            <person name="Khaykin E."/>
            <person name="Kim C.J."/>
            <person name="Koo H.L."/>
            <person name="Kremenetskaia I."/>
            <person name="Kurtz D.B."/>
            <person name="Kwan A."/>
            <person name="Lam B."/>
            <person name="Langin-Hooper S."/>
            <person name="Lee A."/>
            <person name="Lee J.M."/>
            <person name="Lenz C.A."/>
            <person name="Li J.H."/>
            <person name="Li Y."/>
            <person name="Lin X."/>
            <person name="Liu S.X."/>
            <person name="Liu Z.A."/>
            <person name="Luros J.S."/>
            <person name="Maiti R."/>
            <person name="Marziali A."/>
            <person name="Militscher J."/>
            <person name="Miranda M."/>
            <person name="Nguyen M."/>
            <person name="Nierman W.C."/>
            <person name="Osborne B.I."/>
            <person name="Pai G."/>
            <person name="Peterson J."/>
            <person name="Pham P.K."/>
            <person name="Rizzo M."/>
            <person name="Rooney T."/>
            <person name="Rowley D."/>
            <person name="Sakano H."/>
            <person name="Salzberg S.L."/>
            <person name="Schwartz J.R."/>
            <person name="Shinn P."/>
            <person name="Southwick A.M."/>
            <person name="Sun H."/>
            <person name="Tallon L.J."/>
            <person name="Tambunga G."/>
            <person name="Toriumi M.J."/>
            <person name="Town C.D."/>
            <person name="Utterback T."/>
            <person name="Van Aken S."/>
            <person name="Vaysberg M."/>
            <person name="Vysotskaia V.S."/>
            <person name="Walker M."/>
            <person name="Wu D."/>
            <person name="Yu G."/>
            <person name="Fraser C.M."/>
            <person name="Venter J.C."/>
            <person name="Davis R.W."/>
        </authorList>
    </citation>
    <scope>NUCLEOTIDE SEQUENCE [LARGE SCALE GENOMIC DNA]</scope>
    <source>
        <strain>cv. Columbia</strain>
    </source>
</reference>
<reference evidence="7" key="3">
    <citation type="submission" date="2001-01" db="EMBL/GenBank/DDBJ databases">
        <authorList>
            <person name="Town C.D."/>
            <person name="Kaul S."/>
        </authorList>
    </citation>
    <scope>NUCLEOTIDE SEQUENCE</scope>
</reference>
<gene>
    <name evidence="7" type="primary">F15D2.38</name>
</gene>
<evidence type="ECO:0000259" key="6">
    <source>
        <dbReference type="Pfam" id="PF14392"/>
    </source>
</evidence>
<dbReference type="InterPro" id="IPR025836">
    <property type="entry name" value="Zn_knuckle_CX2CX4HX4C"/>
</dbReference>
<dbReference type="Pfam" id="PF14111">
    <property type="entry name" value="DUF4283"/>
    <property type="match status" value="1"/>
</dbReference>
<dbReference type="SUPFAM" id="SSF56672">
    <property type="entry name" value="DNA/RNA polymerases"/>
    <property type="match status" value="1"/>
</dbReference>
<dbReference type="Pfam" id="PF13966">
    <property type="entry name" value="zf-RVT"/>
    <property type="match status" value="1"/>
</dbReference>
<dbReference type="InterPro" id="IPR000477">
    <property type="entry name" value="RT_dom"/>
</dbReference>
<feature type="compositionally biased region" description="Basic residues" evidence="1">
    <location>
        <begin position="417"/>
        <end position="433"/>
    </location>
</feature>
<feature type="region of interest" description="Disordered" evidence="1">
    <location>
        <begin position="402"/>
        <end position="463"/>
    </location>
</feature>
<reference evidence="7" key="2">
    <citation type="submission" date="2000-05" db="EMBL/GenBank/DDBJ databases">
        <title>Arabidopsis thaliana chromosome 1 BAC F15D2 genomic sequence.</title>
        <authorList>
            <person name="Lin X."/>
            <person name="Kaul S."/>
            <person name="Town C.D."/>
            <person name="Benito M."/>
            <person name="Creasy T.H."/>
            <person name="Haas B.J."/>
            <person name="Wu D."/>
            <person name="Maiti R."/>
            <person name="Ronning C.M."/>
            <person name="Koo H."/>
            <person name="Fujii C.Y."/>
            <person name="Utterback T.R."/>
            <person name="Barnstead M.E."/>
            <person name="Bowman C.L."/>
            <person name="White O."/>
            <person name="Nierman W.C."/>
            <person name="Fraser C.M."/>
        </authorList>
    </citation>
    <scope>NUCLEOTIDE SEQUENCE</scope>
</reference>
<feature type="domain" description="DUF4283" evidence="5">
    <location>
        <begin position="32"/>
        <end position="110"/>
    </location>
</feature>
<protein>
    <submittedName>
        <fullName evidence="7">Reverse transcriptase, putative; 100033-105622</fullName>
    </submittedName>
</protein>
<organism evidence="7">
    <name type="scientific">Arabidopsis thaliana</name>
    <name type="common">Mouse-ear cress</name>
    <dbReference type="NCBI Taxonomy" id="3702"/>
    <lineage>
        <taxon>Eukaryota</taxon>
        <taxon>Viridiplantae</taxon>
        <taxon>Streptophyta</taxon>
        <taxon>Embryophyta</taxon>
        <taxon>Tracheophyta</taxon>
        <taxon>Spermatophyta</taxon>
        <taxon>Magnoliopsida</taxon>
        <taxon>eudicotyledons</taxon>
        <taxon>Gunneridae</taxon>
        <taxon>Pentapetalae</taxon>
        <taxon>rosids</taxon>
        <taxon>malvids</taxon>
        <taxon>Brassicales</taxon>
        <taxon>Brassicaceae</taxon>
        <taxon>Camelineae</taxon>
        <taxon>Arabidopsis</taxon>
    </lineage>
</organism>
<feature type="domain" description="Reverse transcriptase" evidence="2">
    <location>
        <begin position="857"/>
        <end position="1030"/>
    </location>
</feature>
<dbReference type="Pfam" id="PF14392">
    <property type="entry name" value="zf-CCHC_4"/>
    <property type="match status" value="1"/>
</dbReference>
<dbReference type="InterPro" id="IPR005135">
    <property type="entry name" value="Endo/exonuclease/phosphatase"/>
</dbReference>
<dbReference type="PANTHER" id="PTHR33116:SF86">
    <property type="entry name" value="REVERSE TRANSCRIPTASE DOMAIN-CONTAINING PROTEIN"/>
    <property type="match status" value="1"/>
</dbReference>
<dbReference type="InterPro" id="IPR026960">
    <property type="entry name" value="RVT-Znf"/>
</dbReference>